<dbReference type="AlphaFoldDB" id="A0A2A5MLB5"/>
<evidence type="ECO:0000313" key="2">
    <source>
        <dbReference type="EMBL" id="PCM61595.1"/>
    </source>
</evidence>
<protein>
    <submittedName>
        <fullName evidence="2">Uncharacterized protein</fullName>
    </submittedName>
</protein>
<gene>
    <name evidence="2" type="ORF">CP911_11800</name>
</gene>
<feature type="region of interest" description="Disordered" evidence="1">
    <location>
        <begin position="87"/>
        <end position="116"/>
    </location>
</feature>
<evidence type="ECO:0000313" key="3">
    <source>
        <dbReference type="Proteomes" id="UP000217648"/>
    </source>
</evidence>
<dbReference type="Proteomes" id="UP000217648">
    <property type="component" value="Unassembled WGS sequence"/>
</dbReference>
<feature type="compositionally biased region" description="Low complexity" evidence="1">
    <location>
        <begin position="91"/>
        <end position="109"/>
    </location>
</feature>
<organism evidence="2 3">
    <name type="scientific">Klebsiella quasipneumoniae</name>
    <dbReference type="NCBI Taxonomy" id="1463165"/>
    <lineage>
        <taxon>Bacteria</taxon>
        <taxon>Pseudomonadati</taxon>
        <taxon>Pseudomonadota</taxon>
        <taxon>Gammaproteobacteria</taxon>
        <taxon>Enterobacterales</taxon>
        <taxon>Enterobacteriaceae</taxon>
        <taxon>Klebsiella/Raoultella group</taxon>
        <taxon>Klebsiella</taxon>
        <taxon>Klebsiella pneumoniae complex</taxon>
    </lineage>
</organism>
<accession>A0A2A5MLB5</accession>
<comment type="caution">
    <text evidence="2">The sequence shown here is derived from an EMBL/GenBank/DDBJ whole genome shotgun (WGS) entry which is preliminary data.</text>
</comment>
<reference evidence="2 3" key="1">
    <citation type="submission" date="2017-09" db="EMBL/GenBank/DDBJ databases">
        <title>Mdr eskape-Ghana.</title>
        <authorList>
            <person name="Agyepong N."/>
            <person name="Janice J."/>
            <person name="Samuelsen O."/>
            <person name="Owusu-Ofori A."/>
            <person name="Sundsfjord A."/>
            <person name="Essack S."/>
            <person name="Pedersen T."/>
        </authorList>
    </citation>
    <scope>NUCLEOTIDE SEQUENCE [LARGE SCALE GENOMIC DNA]</scope>
    <source>
        <strain evidence="2 3">46</strain>
    </source>
</reference>
<dbReference type="EMBL" id="NXHG01000005">
    <property type="protein sequence ID" value="PCM61595.1"/>
    <property type="molecule type" value="Genomic_DNA"/>
</dbReference>
<proteinExistence type="predicted"/>
<sequence length="116" mass="11691">MTPKTGAIRLATLRLFLPGGGCALPGLRSARPAFNLFTMLTETAGVGGLKTPGGAAAYRGYSAVRFGSPEKAQCVASGSPPCAAGQYQRVSASRRSPGSASQSAASGFSTPLRCPV</sequence>
<name>A0A2A5MLB5_9ENTR</name>
<evidence type="ECO:0000256" key="1">
    <source>
        <dbReference type="SAM" id="MobiDB-lite"/>
    </source>
</evidence>